<dbReference type="RefSeq" id="WP_262069747.1">
    <property type="nucleotide sequence ID" value="NZ_JAMXOC010000018.1"/>
</dbReference>
<dbReference type="SMART" id="SM00304">
    <property type="entry name" value="HAMP"/>
    <property type="match status" value="1"/>
</dbReference>
<feature type="transmembrane region" description="Helical" evidence="4">
    <location>
        <begin position="12"/>
        <end position="32"/>
    </location>
</feature>
<keyword evidence="4" id="KW-1133">Transmembrane helix</keyword>
<dbReference type="PRINTS" id="PR00260">
    <property type="entry name" value="CHEMTRNSDUCR"/>
</dbReference>
<evidence type="ECO:0000256" key="4">
    <source>
        <dbReference type="SAM" id="Phobius"/>
    </source>
</evidence>
<dbReference type="Gene3D" id="1.10.287.950">
    <property type="entry name" value="Methyl-accepting chemotaxis protein"/>
    <property type="match status" value="1"/>
</dbReference>
<comment type="similarity">
    <text evidence="2">Belongs to the methyl-accepting chemotaxis (MCP) protein family.</text>
</comment>
<dbReference type="InterPro" id="IPR003660">
    <property type="entry name" value="HAMP_dom"/>
</dbReference>
<dbReference type="PANTHER" id="PTHR43531">
    <property type="entry name" value="PROTEIN ICFG"/>
    <property type="match status" value="1"/>
</dbReference>
<organism evidence="7 8">
    <name type="scientific">Ohessyouella blattaphilus</name>
    <dbReference type="NCBI Taxonomy" id="2949333"/>
    <lineage>
        <taxon>Bacteria</taxon>
        <taxon>Bacillati</taxon>
        <taxon>Bacillota</taxon>
        <taxon>Clostridia</taxon>
        <taxon>Lachnospirales</taxon>
        <taxon>Lachnospiraceae</taxon>
        <taxon>Ohessyouella</taxon>
    </lineage>
</organism>
<dbReference type="Pfam" id="PF00015">
    <property type="entry name" value="MCPsignal"/>
    <property type="match status" value="1"/>
</dbReference>
<evidence type="ECO:0000256" key="1">
    <source>
        <dbReference type="ARBA" id="ARBA00022500"/>
    </source>
</evidence>
<accession>A0ABT1ENK6</accession>
<sequence length="566" mass="61044">MKKSIVKQITTLTILILAVCAVGIGVASLFVFRSTAVKDHAITAQNIAQSAAAALDGDGFKEAMETGVKDENYDRAKAVLDQIKIDTDVKYLYAVDAHIDENVSYYAEGYNAEKDAEAELKFGDTEAAENYDKEMSLTAESGEPNASDVYRSGEFGEMVTGFAAVKDSDGEVVGVIGADISLSEINQVVLTFGIWILVAILLCCIIATVILIRVMRRTLGKPIVKLTEMSDQLAKGIVDINIDSDREDEIGELMHAFQRMADNTKKQVGLMEELAQGNLNLYPVIRSEKDAMNIAISQTVSHLNELFRDVLYGAEQVSAAAEQISSTAQSLAASTNEQAATVDQFREVVGQVREKGEESTNQAIGAQESAMQTNQVIVRSDGMMNDLALAMEEIDKSSQEISNIIKTIDDIAFQTNILALNAAVEAARAGQHGKGFAVVADEVRNLAAKSAEAAQETAGLIARSVEKVSGGNELTEATRDSLGEVKTIVVETTQSMDKIKEAAIEQSRALEDINQAVEQITITVQSNSANAQQSAASAEELAAQANTLKEVVNRFRLQEEKNERLA</sequence>
<dbReference type="CDD" id="cd06225">
    <property type="entry name" value="HAMP"/>
    <property type="match status" value="1"/>
</dbReference>
<evidence type="ECO:0000313" key="8">
    <source>
        <dbReference type="Proteomes" id="UP001523565"/>
    </source>
</evidence>
<dbReference type="EMBL" id="JAMZFV010000018">
    <property type="protein sequence ID" value="MCP1110867.1"/>
    <property type="molecule type" value="Genomic_DNA"/>
</dbReference>
<evidence type="ECO:0000259" key="6">
    <source>
        <dbReference type="PROSITE" id="PS50885"/>
    </source>
</evidence>
<dbReference type="Gene3D" id="1.10.8.500">
    <property type="entry name" value="HAMP domain in histidine kinase"/>
    <property type="match status" value="1"/>
</dbReference>
<dbReference type="InterPro" id="IPR051310">
    <property type="entry name" value="MCP_chemotaxis"/>
</dbReference>
<keyword evidence="3" id="KW-0807">Transducer</keyword>
<dbReference type="SUPFAM" id="SSF58104">
    <property type="entry name" value="Methyl-accepting chemotaxis protein (MCP) signaling domain"/>
    <property type="match status" value="1"/>
</dbReference>
<gene>
    <name evidence="7" type="ORF">NK118_11455</name>
</gene>
<reference evidence="7 8" key="1">
    <citation type="journal article" date="2022" name="Genome Biol. Evol.">
        <title>Host diet, physiology and behaviors set the stage for Lachnospiraceae cladogenesis.</title>
        <authorList>
            <person name="Vera-Ponce De Leon A."/>
            <person name="Schneider M."/>
            <person name="Jahnes B.C."/>
            <person name="Sadowski V."/>
            <person name="Camuy-Velez L.A."/>
            <person name="Duan J."/>
            <person name="Sabree Z.L."/>
        </authorList>
    </citation>
    <scope>NUCLEOTIDE SEQUENCE [LARGE SCALE GENOMIC DNA]</scope>
    <source>
        <strain evidence="7 8">PAL227</strain>
    </source>
</reference>
<dbReference type="InterPro" id="IPR004090">
    <property type="entry name" value="Chemotax_Me-accpt_rcpt"/>
</dbReference>
<keyword evidence="4" id="KW-0472">Membrane</keyword>
<evidence type="ECO:0000256" key="2">
    <source>
        <dbReference type="ARBA" id="ARBA00029447"/>
    </source>
</evidence>
<name>A0ABT1ENK6_9FIRM</name>
<evidence type="ECO:0000259" key="5">
    <source>
        <dbReference type="PROSITE" id="PS50111"/>
    </source>
</evidence>
<keyword evidence="4" id="KW-0812">Transmembrane</keyword>
<dbReference type="PROSITE" id="PS50885">
    <property type="entry name" value="HAMP"/>
    <property type="match status" value="1"/>
</dbReference>
<evidence type="ECO:0000313" key="7">
    <source>
        <dbReference type="EMBL" id="MCP1110867.1"/>
    </source>
</evidence>
<dbReference type="SMART" id="SM00283">
    <property type="entry name" value="MA"/>
    <property type="match status" value="1"/>
</dbReference>
<dbReference type="Gene3D" id="3.30.450.20">
    <property type="entry name" value="PAS domain"/>
    <property type="match status" value="2"/>
</dbReference>
<feature type="domain" description="Methyl-accepting transducer" evidence="5">
    <location>
        <begin position="313"/>
        <end position="542"/>
    </location>
</feature>
<feature type="transmembrane region" description="Helical" evidence="4">
    <location>
        <begin position="192"/>
        <end position="212"/>
    </location>
</feature>
<feature type="domain" description="HAMP" evidence="6">
    <location>
        <begin position="217"/>
        <end position="269"/>
    </location>
</feature>
<keyword evidence="1" id="KW-0145">Chemotaxis</keyword>
<dbReference type="InterPro" id="IPR029151">
    <property type="entry name" value="Sensor-like_sf"/>
</dbReference>
<proteinExistence type="inferred from homology"/>
<dbReference type="InterPro" id="IPR004089">
    <property type="entry name" value="MCPsignal_dom"/>
</dbReference>
<evidence type="ECO:0000256" key="3">
    <source>
        <dbReference type="PROSITE-ProRule" id="PRU00284"/>
    </source>
</evidence>
<keyword evidence="8" id="KW-1185">Reference proteome</keyword>
<dbReference type="SUPFAM" id="SSF103190">
    <property type="entry name" value="Sensory domain-like"/>
    <property type="match status" value="1"/>
</dbReference>
<dbReference type="PROSITE" id="PS50111">
    <property type="entry name" value="CHEMOTAXIS_TRANSDUC_2"/>
    <property type="match status" value="1"/>
</dbReference>
<dbReference type="Proteomes" id="UP001523565">
    <property type="component" value="Unassembled WGS sequence"/>
</dbReference>
<comment type="caution">
    <text evidence="7">The sequence shown here is derived from an EMBL/GenBank/DDBJ whole genome shotgun (WGS) entry which is preliminary data.</text>
</comment>
<dbReference type="PANTHER" id="PTHR43531:SF11">
    <property type="entry name" value="METHYL-ACCEPTING CHEMOTAXIS PROTEIN 3"/>
    <property type="match status" value="1"/>
</dbReference>
<dbReference type="Pfam" id="PF00672">
    <property type="entry name" value="HAMP"/>
    <property type="match status" value="1"/>
</dbReference>
<dbReference type="CDD" id="cd18773">
    <property type="entry name" value="PDC1_HK_sensor"/>
    <property type="match status" value="1"/>
</dbReference>
<protein>
    <submittedName>
        <fullName evidence="7">Methyl-accepting chemotaxis protein</fullName>
    </submittedName>
</protein>